<keyword evidence="3" id="KW-1185">Reference proteome</keyword>
<name>A0ABV6ASG7_9DEIO</name>
<feature type="transmembrane region" description="Helical" evidence="1">
    <location>
        <begin position="33"/>
        <end position="51"/>
    </location>
</feature>
<comment type="caution">
    <text evidence="2">The sequence shown here is derived from an EMBL/GenBank/DDBJ whole genome shotgun (WGS) entry which is preliminary data.</text>
</comment>
<organism evidence="2 3">
    <name type="scientific">Deinococcus oregonensis</name>
    <dbReference type="NCBI Taxonomy" id="1805970"/>
    <lineage>
        <taxon>Bacteria</taxon>
        <taxon>Thermotogati</taxon>
        <taxon>Deinococcota</taxon>
        <taxon>Deinococci</taxon>
        <taxon>Deinococcales</taxon>
        <taxon>Deinococcaceae</taxon>
        <taxon>Deinococcus</taxon>
    </lineage>
</organism>
<gene>
    <name evidence="2" type="ORF">ACFFLM_00320</name>
</gene>
<keyword evidence="1" id="KW-1133">Transmembrane helix</keyword>
<sequence length="83" mass="9040">MDQEMLSSLFFPLLFSLAGSVYAYVKVSEKAEQVLLVMVLFQVIGSVGYILGASTTLFVLLAVHAMALAGLMVHRLQLVPVRP</sequence>
<evidence type="ECO:0000313" key="3">
    <source>
        <dbReference type="Proteomes" id="UP001589733"/>
    </source>
</evidence>
<accession>A0ABV6ASG7</accession>
<evidence type="ECO:0000256" key="1">
    <source>
        <dbReference type="SAM" id="Phobius"/>
    </source>
</evidence>
<proteinExistence type="predicted"/>
<feature type="transmembrane region" description="Helical" evidence="1">
    <location>
        <begin position="58"/>
        <end position="76"/>
    </location>
</feature>
<evidence type="ECO:0000313" key="2">
    <source>
        <dbReference type="EMBL" id="MFB9990438.1"/>
    </source>
</evidence>
<keyword evidence="1" id="KW-0812">Transmembrane</keyword>
<dbReference type="RefSeq" id="WP_380004350.1">
    <property type="nucleotide sequence ID" value="NZ_JBHLYR010000003.1"/>
</dbReference>
<dbReference type="Proteomes" id="UP001589733">
    <property type="component" value="Unassembled WGS sequence"/>
</dbReference>
<protein>
    <submittedName>
        <fullName evidence="2">Uncharacterized protein</fullName>
    </submittedName>
</protein>
<dbReference type="EMBL" id="JBHLYR010000003">
    <property type="protein sequence ID" value="MFB9990438.1"/>
    <property type="molecule type" value="Genomic_DNA"/>
</dbReference>
<keyword evidence="1" id="KW-0472">Membrane</keyword>
<reference evidence="2 3" key="1">
    <citation type="submission" date="2024-09" db="EMBL/GenBank/DDBJ databases">
        <authorList>
            <person name="Sun Q."/>
            <person name="Mori K."/>
        </authorList>
    </citation>
    <scope>NUCLEOTIDE SEQUENCE [LARGE SCALE GENOMIC DNA]</scope>
    <source>
        <strain evidence="2 3">JCM 13503</strain>
    </source>
</reference>